<evidence type="ECO:0000256" key="1">
    <source>
        <dbReference type="SAM" id="MobiDB-lite"/>
    </source>
</evidence>
<sequence>MTPAARPLPCRLVLLAALALSCAPPPFALAAPATSAARTRTLRPDAFAAATDSLVRHDGLLRTWTDARAGRVLIELPRPSGPRGECGEFLFLEGIRTGLGSNPVGLDRGQAGEARVVRFRRAGTRVLLEQPNLRYRALSNDSNEVRAVRESFASSVLWAGDVVAEAADGRLLVDFTPFVVRDAHGVASTLRSAGQGAFALDPARSVLEPGECRSFPDNLEFESTLTFASDEPGGEVRATAPTPQAVTIVQHQSLVRLPDGGYTPRAWDPRSGSAGILFADYAQPVSGDIDTRWLARHRLEKLEPTAARSRVKKPIVYWVDSGAPEPIRSALVEGASWWARAFEAAGFIDAFEVKLLPPDADPLDVRYNVIQWVHRATRGWSYGNSIVDPRTGEIVKGQVTLGSLRIRQDRMIFEGLAGAERTGSGGTDDPVVLALARIRQLAAHEVGHTLGFNHNFAASTYGGRASVMDYPAPLVGIRPDGTLDLSNAYGVGVGVWDVQMTRYAYSQYANASAEREGLAAILRENAEKRHLYLSDDDTRPAGAAHPLAAMWDNGDDPAAELTHEMAVRRIALARFGDRALVPGTAQGTLIETLVPLYFHHRYALEAAAKSIGGLDYSYAVLGDGSAPATPVAAAKQRAALAAVLVALDPAELDLPEPLLGKLVPPALDYPAHREFFGSRTAPAFDALGAAATAADAALATLLPNERLARLVDFHRRDESLPSLDEVLNAIVGRVFGGQAPLPPRLAEIRRTVQAVTAHRLLSAAAEPGQTPAVRAALEARLRALAATLASGGGRLDPADRALRATLAGDVTRWLARTSGGTSTSASAGVAPEIPPGPPIGDFGAMDECENAPRMPRP</sequence>
<gene>
    <name evidence="5" type="ORF">HZA61_07105</name>
</gene>
<dbReference type="Gene3D" id="3.40.390.10">
    <property type="entry name" value="Collagenase (Catalytic Domain)"/>
    <property type="match status" value="1"/>
</dbReference>
<name>A0A933SFZ2_UNCEI</name>
<evidence type="ECO:0000313" key="6">
    <source>
        <dbReference type="Proteomes" id="UP000696931"/>
    </source>
</evidence>
<feature type="domain" description="DUF5117" evidence="4">
    <location>
        <begin position="109"/>
        <end position="301"/>
    </location>
</feature>
<dbReference type="PANTHER" id="PTHR38478:SF1">
    <property type="entry name" value="ZINC DEPENDENT METALLOPROTEASE DOMAIN LIPOPROTEIN"/>
    <property type="match status" value="1"/>
</dbReference>
<keyword evidence="5" id="KW-0378">Hydrolase</keyword>
<dbReference type="SUPFAM" id="SSF55486">
    <property type="entry name" value="Metalloproteases ('zincins'), catalytic domain"/>
    <property type="match status" value="1"/>
</dbReference>
<evidence type="ECO:0000313" key="5">
    <source>
        <dbReference type="EMBL" id="MBI5169239.1"/>
    </source>
</evidence>
<feature type="compositionally biased region" description="Low complexity" evidence="1">
    <location>
        <begin position="817"/>
        <end position="828"/>
    </location>
</feature>
<keyword evidence="5" id="KW-0482">Metalloprotease</keyword>
<reference evidence="5" key="1">
    <citation type="submission" date="2020-07" db="EMBL/GenBank/DDBJ databases">
        <title>Huge and variable diversity of episymbiotic CPR bacteria and DPANN archaea in groundwater ecosystems.</title>
        <authorList>
            <person name="He C.Y."/>
            <person name="Keren R."/>
            <person name="Whittaker M."/>
            <person name="Farag I.F."/>
            <person name="Doudna J."/>
            <person name="Cate J.H.D."/>
            <person name="Banfield J.F."/>
        </authorList>
    </citation>
    <scope>NUCLEOTIDE SEQUENCE</scope>
    <source>
        <strain evidence="5">NC_groundwater_1813_Pr3_B-0.1um_71_17</strain>
    </source>
</reference>
<feature type="domain" description="EcxA zinc-binding" evidence="3">
    <location>
        <begin position="431"/>
        <end position="735"/>
    </location>
</feature>
<keyword evidence="2" id="KW-0732">Signal</keyword>
<protein>
    <submittedName>
        <fullName evidence="5">Zinc-dependent metalloprotease</fullName>
    </submittedName>
</protein>
<accession>A0A933SFZ2</accession>
<comment type="caution">
    <text evidence="5">The sequence shown here is derived from an EMBL/GenBank/DDBJ whole genome shotgun (WGS) entry which is preliminary data.</text>
</comment>
<evidence type="ECO:0000259" key="3">
    <source>
        <dbReference type="Pfam" id="PF16313"/>
    </source>
</evidence>
<evidence type="ECO:0000259" key="4">
    <source>
        <dbReference type="Pfam" id="PF17148"/>
    </source>
</evidence>
<dbReference type="CDD" id="cd04276">
    <property type="entry name" value="ZnMc_MMP_like_2"/>
    <property type="match status" value="1"/>
</dbReference>
<dbReference type="PROSITE" id="PS51257">
    <property type="entry name" value="PROKAR_LIPOPROTEIN"/>
    <property type="match status" value="1"/>
</dbReference>
<dbReference type="InterPro" id="IPR024079">
    <property type="entry name" value="MetalloPept_cat_dom_sf"/>
</dbReference>
<keyword evidence="5" id="KW-0645">Protease</keyword>
<dbReference type="GO" id="GO:0008237">
    <property type="term" value="F:metallopeptidase activity"/>
    <property type="evidence" value="ECO:0007669"/>
    <property type="project" value="UniProtKB-KW"/>
</dbReference>
<dbReference type="Pfam" id="PF16313">
    <property type="entry name" value="DUF4953"/>
    <property type="match status" value="1"/>
</dbReference>
<dbReference type="InterPro" id="IPR032534">
    <property type="entry name" value="EcxA_zinc-bd"/>
</dbReference>
<feature type="signal peptide" evidence="2">
    <location>
        <begin position="1"/>
        <end position="30"/>
    </location>
</feature>
<dbReference type="Proteomes" id="UP000696931">
    <property type="component" value="Unassembled WGS sequence"/>
</dbReference>
<dbReference type="EMBL" id="JACRIW010000047">
    <property type="protein sequence ID" value="MBI5169239.1"/>
    <property type="molecule type" value="Genomic_DNA"/>
</dbReference>
<feature type="region of interest" description="Disordered" evidence="1">
    <location>
        <begin position="817"/>
        <end position="857"/>
    </location>
</feature>
<evidence type="ECO:0000256" key="2">
    <source>
        <dbReference type="SAM" id="SignalP"/>
    </source>
</evidence>
<dbReference type="AlphaFoldDB" id="A0A933SFZ2"/>
<dbReference type="InterPro" id="IPR033413">
    <property type="entry name" value="DUF5117"/>
</dbReference>
<organism evidence="5 6">
    <name type="scientific">Eiseniibacteriota bacterium</name>
    <dbReference type="NCBI Taxonomy" id="2212470"/>
    <lineage>
        <taxon>Bacteria</taxon>
        <taxon>Candidatus Eiseniibacteriota</taxon>
    </lineage>
</organism>
<feature type="chain" id="PRO_5037320412" evidence="2">
    <location>
        <begin position="31"/>
        <end position="857"/>
    </location>
</feature>
<dbReference type="Pfam" id="PF17148">
    <property type="entry name" value="DUF5117"/>
    <property type="match status" value="1"/>
</dbReference>
<dbReference type="PANTHER" id="PTHR38478">
    <property type="entry name" value="PEPTIDASE M1A AND M12B"/>
    <property type="match status" value="1"/>
</dbReference>
<proteinExistence type="predicted"/>
<dbReference type="InterPro" id="IPR034032">
    <property type="entry name" value="Zn_MMP-like_bac"/>
</dbReference>